<organism evidence="2 3">
    <name type="scientific">Campylobacter blaseri</name>
    <dbReference type="NCBI Taxonomy" id="2042961"/>
    <lineage>
        <taxon>Bacteria</taxon>
        <taxon>Pseudomonadati</taxon>
        <taxon>Campylobacterota</taxon>
        <taxon>Epsilonproteobacteria</taxon>
        <taxon>Campylobacterales</taxon>
        <taxon>Campylobacteraceae</taxon>
        <taxon>Campylobacter</taxon>
    </lineage>
</organism>
<dbReference type="Pfam" id="PF02152">
    <property type="entry name" value="FolB"/>
    <property type="match status" value="1"/>
</dbReference>
<dbReference type="GO" id="GO:0004150">
    <property type="term" value="F:dihydroneopterin aldolase activity"/>
    <property type="evidence" value="ECO:0007669"/>
    <property type="project" value="InterPro"/>
</dbReference>
<name>A0A2P8R182_9BACT</name>
<keyword evidence="3" id="KW-1185">Reference proteome</keyword>
<dbReference type="Proteomes" id="UP000240535">
    <property type="component" value="Unassembled WGS sequence"/>
</dbReference>
<feature type="domain" description="Dihydroneopterin aldolase/epimerase" evidence="1">
    <location>
        <begin position="4"/>
        <end position="103"/>
    </location>
</feature>
<dbReference type="SMART" id="SM00905">
    <property type="entry name" value="FolB"/>
    <property type="match status" value="1"/>
</dbReference>
<proteinExistence type="predicted"/>
<evidence type="ECO:0000313" key="2">
    <source>
        <dbReference type="EMBL" id="PSM52249.1"/>
    </source>
</evidence>
<dbReference type="InterPro" id="IPR006157">
    <property type="entry name" value="FolB_dom"/>
</dbReference>
<dbReference type="InterPro" id="IPR043133">
    <property type="entry name" value="GTP-CH-I_C/QueF"/>
</dbReference>
<dbReference type="OrthoDB" id="5373183at2"/>
<dbReference type="AlphaFoldDB" id="A0A2P8R182"/>
<protein>
    <submittedName>
        <fullName evidence="2">Dihydroneopterin aldolase</fullName>
    </submittedName>
</protein>
<comment type="caution">
    <text evidence="2">The sequence shown here is derived from an EMBL/GenBank/DDBJ whole genome shotgun (WGS) entry which is preliminary data.</text>
</comment>
<evidence type="ECO:0000259" key="1">
    <source>
        <dbReference type="SMART" id="SM00905"/>
    </source>
</evidence>
<gene>
    <name evidence="2" type="ORF">CQ405_04120</name>
</gene>
<dbReference type="EMBL" id="PDHH01000003">
    <property type="protein sequence ID" value="PSM52249.1"/>
    <property type="molecule type" value="Genomic_DNA"/>
</dbReference>
<dbReference type="GO" id="GO:0006760">
    <property type="term" value="P:folic acid-containing compound metabolic process"/>
    <property type="evidence" value="ECO:0007669"/>
    <property type="project" value="InterPro"/>
</dbReference>
<dbReference type="RefSeq" id="WP_106870926.1">
    <property type="nucleotide sequence ID" value="NZ_CP053841.1"/>
</dbReference>
<accession>A0A2P8R182</accession>
<dbReference type="SUPFAM" id="SSF55620">
    <property type="entry name" value="Tetrahydrobiopterin biosynthesis enzymes-like"/>
    <property type="match status" value="1"/>
</dbReference>
<dbReference type="Gene3D" id="3.30.1130.10">
    <property type="match status" value="1"/>
</dbReference>
<evidence type="ECO:0000313" key="3">
    <source>
        <dbReference type="Proteomes" id="UP000240535"/>
    </source>
</evidence>
<reference evidence="3" key="1">
    <citation type="submission" date="2017-10" db="EMBL/GenBank/DDBJ databases">
        <title>Campylobacter species from seals.</title>
        <authorList>
            <person name="Gilbert M.J."/>
            <person name="Zomer A.L."/>
            <person name="Timmerman A.J."/>
            <person name="Duim B."/>
            <person name="Wagenaar J.A."/>
        </authorList>
    </citation>
    <scope>NUCLEOTIDE SEQUENCE [LARGE SCALE GENOMIC DNA]</scope>
    <source>
        <strain evidence="3">17S00004-5</strain>
    </source>
</reference>
<dbReference type="NCBIfam" id="TIGR00526">
    <property type="entry name" value="folB_dom"/>
    <property type="match status" value="1"/>
</dbReference>
<sequence>MITVLVENLEFKTIIGILDFERKKKQKIIVSVKFQAGEFIDYADVCKYIKKSFKKQKFMKVEDALEFFEAKFKKKYKSLTYLHIKIMKKEIIKSACVGASLENYFN</sequence>